<evidence type="ECO:0000313" key="2">
    <source>
        <dbReference type="EMBL" id="MBJ7601536.1"/>
    </source>
</evidence>
<sequence length="423" mass="45905">MAGKPAPRPKPQLRRERELRCWTRDRAADELNSLTPAGCKVDGNAFYRWEERGSGPGPFYARYLCQLYGQPPESLGLLPSGPVSESPGTLSAVERREFLRLLGGVGLGSGVSGADPDSWERLEHALRRGGPLDAALIENLEKQTLALHQLEETVPARQVFARLEIHLDRLTELLHRPASARLRRQLMSAAGDSAALGAWVAWDMGDSASATKLYTVATTAAREADDPALRACILGYASYAAPSPARARTLLEQARAFLDRAAFPAGFAWIAGREAEEAAAQGDGRHARRSLEQAQHAYGSVRSGQERPWTSFMDEGRMQGFAISTHARLGDSESALSGCEGLLEEGGSGKKQALVLADVAGVHLEQGRLEPALYLAERSADVVLDTQTTVGLNRLRALRPRLRPWLHVPAARNLDDRLGDLSA</sequence>
<accession>A0A934NAJ9</accession>
<gene>
    <name evidence="2" type="ORF">JF922_26100</name>
</gene>
<protein>
    <recommendedName>
        <fullName evidence="4">XRE family transcriptional regulator</fullName>
    </recommendedName>
</protein>
<evidence type="ECO:0000313" key="3">
    <source>
        <dbReference type="Proteomes" id="UP000612893"/>
    </source>
</evidence>
<organism evidence="2 3">
    <name type="scientific">Candidatus Nephthysia bennettiae</name>
    <dbReference type="NCBI Taxonomy" id="3127016"/>
    <lineage>
        <taxon>Bacteria</taxon>
        <taxon>Bacillati</taxon>
        <taxon>Candidatus Dormiibacterota</taxon>
        <taxon>Candidatus Dormibacteria</taxon>
        <taxon>Candidatus Dormibacterales</taxon>
        <taxon>Candidatus Dormibacteraceae</taxon>
        <taxon>Candidatus Nephthysia</taxon>
    </lineage>
</organism>
<dbReference type="RefSeq" id="WP_338205798.1">
    <property type="nucleotide sequence ID" value="NZ_JAEKNR010000249.1"/>
</dbReference>
<evidence type="ECO:0008006" key="4">
    <source>
        <dbReference type="Google" id="ProtNLM"/>
    </source>
</evidence>
<dbReference type="Proteomes" id="UP000612893">
    <property type="component" value="Unassembled WGS sequence"/>
</dbReference>
<reference evidence="2" key="1">
    <citation type="submission" date="2020-10" db="EMBL/GenBank/DDBJ databases">
        <title>Ca. Dormibacterota MAGs.</title>
        <authorList>
            <person name="Montgomery K."/>
        </authorList>
    </citation>
    <scope>NUCLEOTIDE SEQUENCE [LARGE SCALE GENOMIC DNA]</scope>
    <source>
        <strain evidence="2">SC8812_S17_10</strain>
    </source>
</reference>
<keyword evidence="3" id="KW-1185">Reference proteome</keyword>
<proteinExistence type="predicted"/>
<dbReference type="EMBL" id="JAEKNR010000249">
    <property type="protein sequence ID" value="MBJ7601536.1"/>
    <property type="molecule type" value="Genomic_DNA"/>
</dbReference>
<feature type="region of interest" description="Disordered" evidence="1">
    <location>
        <begin position="280"/>
        <end position="305"/>
    </location>
</feature>
<name>A0A934NAJ9_9BACT</name>
<evidence type="ECO:0000256" key="1">
    <source>
        <dbReference type="SAM" id="MobiDB-lite"/>
    </source>
</evidence>
<comment type="caution">
    <text evidence="2">The sequence shown here is derived from an EMBL/GenBank/DDBJ whole genome shotgun (WGS) entry which is preliminary data.</text>
</comment>
<dbReference type="AlphaFoldDB" id="A0A934NAJ9"/>